<name>A0A445IKH0_GLYSO</name>
<evidence type="ECO:0000313" key="2">
    <source>
        <dbReference type="Proteomes" id="UP000289340"/>
    </source>
</evidence>
<dbReference type="CDD" id="cd09272">
    <property type="entry name" value="RNase_HI_RT_Ty1"/>
    <property type="match status" value="1"/>
</dbReference>
<evidence type="ECO:0000313" key="1">
    <source>
        <dbReference type="EMBL" id="RZB86556.1"/>
    </source>
</evidence>
<dbReference type="PANTHER" id="PTHR11439">
    <property type="entry name" value="GAG-POL-RELATED RETROTRANSPOSON"/>
    <property type="match status" value="1"/>
</dbReference>
<dbReference type="PANTHER" id="PTHR11439:SF467">
    <property type="entry name" value="INTEGRASE CATALYTIC DOMAIN-CONTAINING PROTEIN"/>
    <property type="match status" value="1"/>
</dbReference>
<protein>
    <submittedName>
        <fullName evidence="1">Retrovirus-related Pol polyprotein from transposon TNT 1-94</fullName>
    </submittedName>
</protein>
<accession>A0A445IKH0</accession>
<organism evidence="1 2">
    <name type="scientific">Glycine soja</name>
    <name type="common">Wild soybean</name>
    <dbReference type="NCBI Taxonomy" id="3848"/>
    <lineage>
        <taxon>Eukaryota</taxon>
        <taxon>Viridiplantae</taxon>
        <taxon>Streptophyta</taxon>
        <taxon>Embryophyta</taxon>
        <taxon>Tracheophyta</taxon>
        <taxon>Spermatophyta</taxon>
        <taxon>Magnoliopsida</taxon>
        <taxon>eudicotyledons</taxon>
        <taxon>Gunneridae</taxon>
        <taxon>Pentapetalae</taxon>
        <taxon>rosids</taxon>
        <taxon>fabids</taxon>
        <taxon>Fabales</taxon>
        <taxon>Fabaceae</taxon>
        <taxon>Papilionoideae</taxon>
        <taxon>50 kb inversion clade</taxon>
        <taxon>NPAAA clade</taxon>
        <taxon>indigoferoid/millettioid clade</taxon>
        <taxon>Phaseoleae</taxon>
        <taxon>Glycine</taxon>
        <taxon>Glycine subgen. Soja</taxon>
    </lineage>
</organism>
<proteinExistence type="predicted"/>
<dbReference type="Proteomes" id="UP000289340">
    <property type="component" value="Chromosome 10"/>
</dbReference>
<sequence length="268" mass="29917">MKDCSPSVAPIVKGDRFNLNQCPRNDFEREQMKNIPYVSVVGSLMYAQVCTRPDIAFAIGMLGRYQSNQGIDHWRAAKKVLRSTSGYIFMKAGGAISWRSVKQTLTTTSTMEAEFVSCFEATSHDLWRLQAALGEQTEITKGNHRSSCFIYKGKLSLYTPNTIASHNTCKGLRKSYAMVNVIRYRGSTSRSNLSTGSLCGGDIGYIISINLGISSTNISFISLCIWSGASRASPSPPTREVWTPGQATRSKKALRVMTGYYWDRWWRL</sequence>
<reference evidence="1 2" key="1">
    <citation type="submission" date="2018-09" db="EMBL/GenBank/DDBJ databases">
        <title>A high-quality reference genome of wild soybean provides a powerful tool to mine soybean genomes.</title>
        <authorList>
            <person name="Xie M."/>
            <person name="Chung C.Y.L."/>
            <person name="Li M.-W."/>
            <person name="Wong F.-L."/>
            <person name="Chan T.-F."/>
            <person name="Lam H.-M."/>
        </authorList>
    </citation>
    <scope>NUCLEOTIDE SEQUENCE [LARGE SCALE GENOMIC DNA]</scope>
    <source>
        <strain evidence="2">cv. W05</strain>
        <tissue evidence="1">Hypocotyl of etiolated seedlings</tissue>
    </source>
</reference>
<keyword evidence="2" id="KW-1185">Reference proteome</keyword>
<dbReference type="AlphaFoldDB" id="A0A445IKH0"/>
<dbReference type="EMBL" id="QZWG01000010">
    <property type="protein sequence ID" value="RZB86556.1"/>
    <property type="molecule type" value="Genomic_DNA"/>
</dbReference>
<comment type="caution">
    <text evidence="1">The sequence shown here is derived from an EMBL/GenBank/DDBJ whole genome shotgun (WGS) entry which is preliminary data.</text>
</comment>
<gene>
    <name evidence="1" type="ORF">D0Y65_026568</name>
</gene>